<keyword evidence="1" id="KW-0472">Membrane</keyword>
<protein>
    <submittedName>
        <fullName evidence="2">DUF2842 domain-containing protein</fullName>
    </submittedName>
</protein>
<reference evidence="2 3" key="1">
    <citation type="submission" date="2019-09" db="EMBL/GenBank/DDBJ databases">
        <title>YIM 132180 draft genome.</title>
        <authorList>
            <person name="Zhang K."/>
        </authorList>
    </citation>
    <scope>NUCLEOTIDE SEQUENCE [LARGE SCALE GENOMIC DNA]</scope>
    <source>
        <strain evidence="2 3">YIM 132180</strain>
    </source>
</reference>
<accession>A0A7V7U0M8</accession>
<feature type="transmembrane region" description="Helical" evidence="1">
    <location>
        <begin position="39"/>
        <end position="62"/>
    </location>
</feature>
<sequence length="71" mass="8006">MPIRFRKLVGTIVLLLLIFVYAIFATAFASFYLAHSSGWVHLAFFLVSGLLWVAPAALLIRWMEGYSGKSR</sequence>
<evidence type="ECO:0000313" key="3">
    <source>
        <dbReference type="Proteomes" id="UP000432089"/>
    </source>
</evidence>
<dbReference type="AlphaFoldDB" id="A0A7V7U0M8"/>
<dbReference type="RefSeq" id="WP_150968876.1">
    <property type="nucleotide sequence ID" value="NZ_VZDO01000004.1"/>
</dbReference>
<keyword evidence="1" id="KW-0812">Transmembrane</keyword>
<dbReference type="InterPro" id="IPR021265">
    <property type="entry name" value="DUF2842"/>
</dbReference>
<keyword evidence="1" id="KW-1133">Transmembrane helix</keyword>
<keyword evidence="3" id="KW-1185">Reference proteome</keyword>
<organism evidence="2 3">
    <name type="scientific">Plantimonas leprariae</name>
    <dbReference type="NCBI Taxonomy" id="2615207"/>
    <lineage>
        <taxon>Bacteria</taxon>
        <taxon>Pseudomonadati</taxon>
        <taxon>Pseudomonadota</taxon>
        <taxon>Alphaproteobacteria</taxon>
        <taxon>Hyphomicrobiales</taxon>
        <taxon>Aurantimonadaceae</taxon>
        <taxon>Plantimonas</taxon>
    </lineage>
</organism>
<gene>
    <name evidence="2" type="ORF">F6X38_06890</name>
</gene>
<proteinExistence type="predicted"/>
<feature type="transmembrane region" description="Helical" evidence="1">
    <location>
        <begin position="12"/>
        <end position="33"/>
    </location>
</feature>
<evidence type="ECO:0000313" key="2">
    <source>
        <dbReference type="EMBL" id="KAB0680724.1"/>
    </source>
</evidence>
<dbReference type="Proteomes" id="UP000432089">
    <property type="component" value="Unassembled WGS sequence"/>
</dbReference>
<evidence type="ECO:0000256" key="1">
    <source>
        <dbReference type="SAM" id="Phobius"/>
    </source>
</evidence>
<dbReference type="Pfam" id="PF11003">
    <property type="entry name" value="DUF2842"/>
    <property type="match status" value="1"/>
</dbReference>
<dbReference type="EMBL" id="VZDO01000004">
    <property type="protein sequence ID" value="KAB0680724.1"/>
    <property type="molecule type" value="Genomic_DNA"/>
</dbReference>
<name>A0A7V7U0M8_9HYPH</name>
<comment type="caution">
    <text evidence="2">The sequence shown here is derived from an EMBL/GenBank/DDBJ whole genome shotgun (WGS) entry which is preliminary data.</text>
</comment>